<evidence type="ECO:0000256" key="1">
    <source>
        <dbReference type="SAM" id="Phobius"/>
    </source>
</evidence>
<protein>
    <submittedName>
        <fullName evidence="2">DUF1361 domain-containing protein</fullName>
    </submittedName>
</protein>
<accession>A0A6M0RHS9</accession>
<feature type="transmembrane region" description="Helical" evidence="1">
    <location>
        <begin position="247"/>
        <end position="264"/>
    </location>
</feature>
<feature type="transmembrane region" description="Helical" evidence="1">
    <location>
        <begin position="45"/>
        <end position="63"/>
    </location>
</feature>
<gene>
    <name evidence="2" type="ORF">DXZ20_05705</name>
</gene>
<organism evidence="2 3">
    <name type="scientific">Adonisia turfae CCMR0081</name>
    <dbReference type="NCBI Taxonomy" id="2292702"/>
    <lineage>
        <taxon>Bacteria</taxon>
        <taxon>Bacillati</taxon>
        <taxon>Cyanobacteriota</taxon>
        <taxon>Adonisia</taxon>
        <taxon>Adonisia turfae</taxon>
    </lineage>
</organism>
<dbReference type="AlphaFoldDB" id="A0A6M0RHS9"/>
<comment type="caution">
    <text evidence="2">The sequence shown here is derived from an EMBL/GenBank/DDBJ whole genome shotgun (WGS) entry which is preliminary data.</text>
</comment>
<keyword evidence="1" id="KW-0812">Transmembrane</keyword>
<keyword evidence="1" id="KW-0472">Membrane</keyword>
<feature type="transmembrane region" description="Helical" evidence="1">
    <location>
        <begin position="92"/>
        <end position="111"/>
    </location>
</feature>
<dbReference type="Pfam" id="PF07099">
    <property type="entry name" value="DUF1361"/>
    <property type="match status" value="1"/>
</dbReference>
<keyword evidence="1" id="KW-1133">Transmembrane helix</keyword>
<dbReference type="Proteomes" id="UP000481033">
    <property type="component" value="Unassembled WGS sequence"/>
</dbReference>
<proteinExistence type="predicted"/>
<dbReference type="RefSeq" id="WP_163662170.1">
    <property type="nucleotide sequence ID" value="NZ_QXHD01000004.1"/>
</dbReference>
<feature type="transmembrane region" description="Helical" evidence="1">
    <location>
        <begin position="194"/>
        <end position="215"/>
    </location>
</feature>
<evidence type="ECO:0000313" key="2">
    <source>
        <dbReference type="EMBL" id="NEZ55181.1"/>
    </source>
</evidence>
<reference evidence="2 3" key="1">
    <citation type="journal article" date="2020" name="Microb. Ecol.">
        <title>Ecogenomics of the Marine Benthic Filamentous Cyanobacterium Adonisia.</title>
        <authorList>
            <person name="Walter J.M."/>
            <person name="Coutinho F.H."/>
            <person name="Leomil L."/>
            <person name="Hargreaves P.I."/>
            <person name="Campeao M.E."/>
            <person name="Vieira V.V."/>
            <person name="Silva B.S."/>
            <person name="Fistarol G.O."/>
            <person name="Salomon P.S."/>
            <person name="Sawabe T."/>
            <person name="Mino S."/>
            <person name="Hosokawa M."/>
            <person name="Miyashita H."/>
            <person name="Maruyama F."/>
            <person name="van Verk M.C."/>
            <person name="Dutilh B.E."/>
            <person name="Thompson C.C."/>
            <person name="Thompson F.L."/>
        </authorList>
    </citation>
    <scope>NUCLEOTIDE SEQUENCE [LARGE SCALE GENOMIC DNA]</scope>
    <source>
        <strain evidence="2 3">CCMR0081</strain>
    </source>
</reference>
<feature type="transmembrane region" description="Helical" evidence="1">
    <location>
        <begin position="156"/>
        <end position="182"/>
    </location>
</feature>
<sequence>MGWIIVDIYQGINNFYSGWIWWNLFLAFIPMLLSFKLFRRKALSPFWFALACFGTALIGIVGLESRLPRLRRFASSIVRDIQTGDPGTLLQLLWLAGVMVIALGISIWLFKQSHTRKLWLWWIGLVTFIAFLPNAPYVLTDILHLIRGTSAGSIKIWVVAFIFIPMHMAAIIIGFEAYVIALLNVNFYLQQKGLHALAGPVEVSIHALCAFGVYLGRFIRLNSWDIVVDPSSVLAITLNTLTSKRPLVVIFFSFVLLTVLYWIMKQVTLGLKLRIHYAQMGQNALD</sequence>
<dbReference type="InterPro" id="IPR009793">
    <property type="entry name" value="DUF1361"/>
</dbReference>
<feature type="transmembrane region" description="Helical" evidence="1">
    <location>
        <begin position="118"/>
        <end position="136"/>
    </location>
</feature>
<evidence type="ECO:0000313" key="3">
    <source>
        <dbReference type="Proteomes" id="UP000481033"/>
    </source>
</evidence>
<dbReference type="EMBL" id="QXHD01000004">
    <property type="protein sequence ID" value="NEZ55181.1"/>
    <property type="molecule type" value="Genomic_DNA"/>
</dbReference>
<name>A0A6M0RHS9_9CYAN</name>
<keyword evidence="3" id="KW-1185">Reference proteome</keyword>
<feature type="transmembrane region" description="Helical" evidence="1">
    <location>
        <begin position="20"/>
        <end position="38"/>
    </location>
</feature>